<dbReference type="InterPro" id="IPR001387">
    <property type="entry name" value="Cro/C1-type_HTH"/>
</dbReference>
<dbReference type="InterPro" id="IPR043917">
    <property type="entry name" value="DUF5753"/>
</dbReference>
<dbReference type="Gene3D" id="1.10.260.40">
    <property type="entry name" value="lambda repressor-like DNA-binding domains"/>
    <property type="match status" value="1"/>
</dbReference>
<dbReference type="CDD" id="cd00093">
    <property type="entry name" value="HTH_XRE"/>
    <property type="match status" value="1"/>
</dbReference>
<gene>
    <name evidence="3" type="ORF">EIL87_06960</name>
</gene>
<dbReference type="GO" id="GO:0003677">
    <property type="term" value="F:DNA binding"/>
    <property type="evidence" value="ECO:0007669"/>
    <property type="project" value="InterPro"/>
</dbReference>
<evidence type="ECO:0000259" key="2">
    <source>
        <dbReference type="PROSITE" id="PS50943"/>
    </source>
</evidence>
<dbReference type="InterPro" id="IPR010982">
    <property type="entry name" value="Lambda_DNA-bd_dom_sf"/>
</dbReference>
<dbReference type="OrthoDB" id="4285266at2"/>
<dbReference type="PROSITE" id="PS50943">
    <property type="entry name" value="HTH_CROC1"/>
    <property type="match status" value="1"/>
</dbReference>
<dbReference type="Pfam" id="PF13560">
    <property type="entry name" value="HTH_31"/>
    <property type="match status" value="1"/>
</dbReference>
<name>A0A3R8P7Z8_9PSEU</name>
<protein>
    <submittedName>
        <fullName evidence="3">XRE family transcriptional regulator</fullName>
    </submittedName>
</protein>
<organism evidence="3 4">
    <name type="scientific">Saccharopolyspora rhizosphaerae</name>
    <dbReference type="NCBI Taxonomy" id="2492662"/>
    <lineage>
        <taxon>Bacteria</taxon>
        <taxon>Bacillati</taxon>
        <taxon>Actinomycetota</taxon>
        <taxon>Actinomycetes</taxon>
        <taxon>Pseudonocardiales</taxon>
        <taxon>Pseudonocardiaceae</taxon>
        <taxon>Saccharopolyspora</taxon>
    </lineage>
</organism>
<evidence type="ECO:0000256" key="1">
    <source>
        <dbReference type="SAM" id="MobiDB-lite"/>
    </source>
</evidence>
<dbReference type="Pfam" id="PF19054">
    <property type="entry name" value="DUF5753"/>
    <property type="match status" value="1"/>
</dbReference>
<dbReference type="SUPFAM" id="SSF47413">
    <property type="entry name" value="lambda repressor-like DNA-binding domains"/>
    <property type="match status" value="1"/>
</dbReference>
<dbReference type="AlphaFoldDB" id="A0A3R8P7Z8"/>
<proteinExistence type="predicted"/>
<feature type="region of interest" description="Disordered" evidence="1">
    <location>
        <begin position="1"/>
        <end position="26"/>
    </location>
</feature>
<evidence type="ECO:0000313" key="4">
    <source>
        <dbReference type="Proteomes" id="UP000274515"/>
    </source>
</evidence>
<accession>A0A3R8P7Z8</accession>
<evidence type="ECO:0000313" key="3">
    <source>
        <dbReference type="EMBL" id="RRO18397.1"/>
    </source>
</evidence>
<reference evidence="3 4" key="1">
    <citation type="submission" date="2018-11" db="EMBL/GenBank/DDBJ databases">
        <title>Saccharopolyspora rhizosphaerae sp. nov., an actinomycete isolated from rhizosphere soil in Thailand.</title>
        <authorList>
            <person name="Intra B."/>
            <person name="Euanorasetr J."/>
            <person name="Take A."/>
            <person name="Inahashi Y."/>
            <person name="Mori M."/>
            <person name="Panbangred W."/>
            <person name="Matsumoto A."/>
        </authorList>
    </citation>
    <scope>NUCLEOTIDE SEQUENCE [LARGE SCALE GENOMIC DNA]</scope>
    <source>
        <strain evidence="3 4">H219</strain>
    </source>
</reference>
<dbReference type="SMART" id="SM00530">
    <property type="entry name" value="HTH_XRE"/>
    <property type="match status" value="1"/>
</dbReference>
<feature type="domain" description="HTH cro/C1-type" evidence="2">
    <location>
        <begin position="37"/>
        <end position="92"/>
    </location>
</feature>
<sequence>MSIEPERPSRPGATRGGQQSSPAAGPTVLRIALGGQLRRLREERGISREAAGDAIRGSHAKISRLELGRVSFRERDLNDLLTLYGVQDPDERGAFLSLARQANEPGWWHQYGDLLPSWFETYLGLEQAAQIIRTYEAQFVPGLLQTPDYARAVILLGHAQEPAGEVDRRVALRMRRQDILTRAEPPTLWAVIDEAALRRPIGGPRIMRGQIEHLIRISELPNVTVQVLPYSVGGHAAAGGPFTIVRFPESDLPDVVYLEQLTSALYLDKRNDLDQYQAVMNMLSVQAATPEETPQLLRALKDEH</sequence>
<dbReference type="Proteomes" id="UP000274515">
    <property type="component" value="Unassembled WGS sequence"/>
</dbReference>
<comment type="caution">
    <text evidence="3">The sequence shown here is derived from an EMBL/GenBank/DDBJ whole genome shotgun (WGS) entry which is preliminary data.</text>
</comment>
<keyword evidence="4" id="KW-1185">Reference proteome</keyword>
<dbReference type="EMBL" id="RSAA01000007">
    <property type="protein sequence ID" value="RRO18397.1"/>
    <property type="molecule type" value="Genomic_DNA"/>
</dbReference>